<dbReference type="PROSITE" id="PS51257">
    <property type="entry name" value="PROKAR_LIPOPROTEIN"/>
    <property type="match status" value="1"/>
</dbReference>
<reference evidence="11 12" key="1">
    <citation type="submission" date="2015-06" db="EMBL/GenBank/DDBJ databases">
        <title>A Comprehensive Approach to Explore the Metabolic and Phylogenetic Diversity of Bacterial Steroid Degradation in the Environment: Testosterone as an Example.</title>
        <authorList>
            <person name="Yang F.-C."/>
            <person name="Chen Y.-L."/>
            <person name="Yu C.-P."/>
            <person name="Tang S.-L."/>
            <person name="Wang P.-H."/>
            <person name="Ismail W."/>
            <person name="Wang C.-H."/>
            <person name="Yang C.-Y."/>
            <person name="Chiang Y.-R."/>
        </authorList>
    </citation>
    <scope>NUCLEOTIDE SEQUENCE [LARGE SCALE GENOMIC DNA]</scope>
    <source>
        <strain evidence="11 12">DSM 18526</strain>
    </source>
</reference>
<keyword evidence="8 10" id="KW-0449">Lipoprotein</keyword>
<evidence type="ECO:0000256" key="10">
    <source>
        <dbReference type="RuleBase" id="RU362097"/>
    </source>
</evidence>
<comment type="similarity">
    <text evidence="2 10">Belongs to the outer membrane factor (OMF) (TC 1.B.17) family.</text>
</comment>
<dbReference type="PANTHER" id="PTHR30203:SF20">
    <property type="entry name" value="MULTIDRUG RESISTANCE OUTER MEMBRANE PROTEIN MDTP-RELATED"/>
    <property type="match status" value="1"/>
</dbReference>
<organism evidence="11 12">
    <name type="scientific">Steroidobacter denitrificans</name>
    <dbReference type="NCBI Taxonomy" id="465721"/>
    <lineage>
        <taxon>Bacteria</taxon>
        <taxon>Pseudomonadati</taxon>
        <taxon>Pseudomonadota</taxon>
        <taxon>Gammaproteobacteria</taxon>
        <taxon>Steroidobacterales</taxon>
        <taxon>Steroidobacteraceae</taxon>
        <taxon>Steroidobacter</taxon>
    </lineage>
</organism>
<dbReference type="NCBIfam" id="TIGR01845">
    <property type="entry name" value="outer_NodT"/>
    <property type="match status" value="1"/>
</dbReference>
<dbReference type="SUPFAM" id="SSF56954">
    <property type="entry name" value="Outer membrane efflux proteins (OEP)"/>
    <property type="match status" value="1"/>
</dbReference>
<evidence type="ECO:0000256" key="8">
    <source>
        <dbReference type="ARBA" id="ARBA00023288"/>
    </source>
</evidence>
<dbReference type="GO" id="GO:0009279">
    <property type="term" value="C:cell outer membrane"/>
    <property type="evidence" value="ECO:0007669"/>
    <property type="project" value="UniProtKB-SubCell"/>
</dbReference>
<evidence type="ECO:0000256" key="7">
    <source>
        <dbReference type="ARBA" id="ARBA00023139"/>
    </source>
</evidence>
<keyword evidence="5" id="KW-0732">Signal</keyword>
<comment type="subcellular location">
    <subcellularLocation>
        <location evidence="10">Cell outer membrane</location>
        <topology evidence="10">Lipid-anchor</topology>
    </subcellularLocation>
    <subcellularLocation>
        <location evidence="1">Membrane</location>
    </subcellularLocation>
</comment>
<gene>
    <name evidence="11" type="ORF">ACG33_12720</name>
</gene>
<keyword evidence="12" id="KW-1185">Reference proteome</keyword>
<dbReference type="PATRIC" id="fig|465721.4.peg.2718"/>
<evidence type="ECO:0000256" key="6">
    <source>
        <dbReference type="ARBA" id="ARBA00023136"/>
    </source>
</evidence>
<accession>A0A127FDY2</accession>
<keyword evidence="4 10" id="KW-0812">Transmembrane</keyword>
<evidence type="ECO:0000256" key="9">
    <source>
        <dbReference type="ARBA" id="ARBA00037313"/>
    </source>
</evidence>
<dbReference type="Gene3D" id="1.20.1600.10">
    <property type="entry name" value="Outer membrane efflux proteins (OEP)"/>
    <property type="match status" value="1"/>
</dbReference>
<dbReference type="KEGG" id="sdf:ACG33_12720"/>
<dbReference type="GO" id="GO:0015562">
    <property type="term" value="F:efflux transmembrane transporter activity"/>
    <property type="evidence" value="ECO:0007669"/>
    <property type="project" value="InterPro"/>
</dbReference>
<evidence type="ECO:0000256" key="4">
    <source>
        <dbReference type="ARBA" id="ARBA00022692"/>
    </source>
</evidence>
<dbReference type="Proteomes" id="UP000070250">
    <property type="component" value="Chromosome"/>
</dbReference>
<dbReference type="AlphaFoldDB" id="A0A127FDY2"/>
<evidence type="ECO:0000256" key="3">
    <source>
        <dbReference type="ARBA" id="ARBA00022452"/>
    </source>
</evidence>
<evidence type="ECO:0000256" key="2">
    <source>
        <dbReference type="ARBA" id="ARBA00007613"/>
    </source>
</evidence>
<keyword evidence="6 10" id="KW-0472">Membrane</keyword>
<dbReference type="RefSeq" id="WP_066921732.1">
    <property type="nucleotide sequence ID" value="NZ_CP011971.1"/>
</dbReference>
<dbReference type="OrthoDB" id="9770517at2"/>
<evidence type="ECO:0000313" key="12">
    <source>
        <dbReference type="Proteomes" id="UP000070250"/>
    </source>
</evidence>
<evidence type="ECO:0000256" key="5">
    <source>
        <dbReference type="ARBA" id="ARBA00022729"/>
    </source>
</evidence>
<dbReference type="InterPro" id="IPR003423">
    <property type="entry name" value="OMP_efflux"/>
</dbReference>
<proteinExistence type="inferred from homology"/>
<dbReference type="Pfam" id="PF02321">
    <property type="entry name" value="OEP"/>
    <property type="match status" value="2"/>
</dbReference>
<dbReference type="STRING" id="465721.ACG33_12720"/>
<protein>
    <submittedName>
        <fullName evidence="11">RND transporter</fullName>
    </submittedName>
</protein>
<evidence type="ECO:0000256" key="1">
    <source>
        <dbReference type="ARBA" id="ARBA00004370"/>
    </source>
</evidence>
<dbReference type="InterPro" id="IPR010131">
    <property type="entry name" value="MdtP/NodT-like"/>
</dbReference>
<dbReference type="PANTHER" id="PTHR30203">
    <property type="entry name" value="OUTER MEMBRANE CATION EFFLUX PROTEIN"/>
    <property type="match status" value="1"/>
</dbReference>
<dbReference type="EMBL" id="CP011971">
    <property type="protein sequence ID" value="AMN47945.1"/>
    <property type="molecule type" value="Genomic_DNA"/>
</dbReference>
<name>A0A127FDY2_STEDE</name>
<dbReference type="Gene3D" id="2.20.200.10">
    <property type="entry name" value="Outer membrane efflux proteins (OEP)"/>
    <property type="match status" value="1"/>
</dbReference>
<keyword evidence="3 10" id="KW-1134">Transmembrane beta strand</keyword>
<keyword evidence="7 10" id="KW-0564">Palmitate</keyword>
<sequence>MERWSVTTVTAAVLVLASCAAPREPGNIAPIAVPSLGLAAEAAAPIDAQWWKTFGDPQLDRILGDALAGSPTLEAALARVRLAESALAVSEAARRPQLTLDANGQIQRLSDAYIIPPPYGGSTRWIGQAQANLGWDLDFWGRQAAAVGQARAETDAAGLDYAAASLALAGSIAQTYIELTRVERQFGLAQRVLVEREQALLLVGLRVRSELAGERDARAAEILRAEAQQVLVRVQGQREMLVHALALLAGQGADYYATIRPPTPALDAVLPLPAELPADLLARRPDILSTQARVDAALAGRETARTAFYPNFNLIGLAGAQAIGLNHLFGKDAVTYGAGAAVHLPIFDGGRLRAEYAGANARVDAAIADYNQAVLSAVRETADALTRVANLSATLDVQRTAAAGTAELRRLDEVRFISGLGSRLELIDAELRLLSARQETVDLEADQAVARIRLLLALGGGFDSEAGSAALVDTRPSP</sequence>
<evidence type="ECO:0000313" key="11">
    <source>
        <dbReference type="EMBL" id="AMN47945.1"/>
    </source>
</evidence>
<comment type="function">
    <text evidence="9">Could be involved in resistance to puromycin, acriflavine and tetraphenylarsonium chloride.</text>
</comment>